<reference evidence="1 2" key="2">
    <citation type="submission" date="2009-02" db="EMBL/GenBank/DDBJ databases">
        <title>Draft genome sequence of Eubacterium hallii (DSM 3353).</title>
        <authorList>
            <person name="Sudarsanam P."/>
            <person name="Ley R."/>
            <person name="Guruge J."/>
            <person name="Turnbaugh P.J."/>
            <person name="Mahowald M."/>
            <person name="Liep D."/>
            <person name="Gordon J."/>
        </authorList>
    </citation>
    <scope>NUCLEOTIDE SEQUENCE [LARGE SCALE GENOMIC DNA]</scope>
    <source>
        <strain evidence="1 2">DSM 3353</strain>
    </source>
</reference>
<dbReference type="Proteomes" id="UP000003174">
    <property type="component" value="Unassembled WGS sequence"/>
</dbReference>
<reference evidence="1 2" key="1">
    <citation type="submission" date="2009-01" db="EMBL/GenBank/DDBJ databases">
        <authorList>
            <person name="Fulton L."/>
            <person name="Clifton S."/>
            <person name="Fulton B."/>
            <person name="Xu J."/>
            <person name="Minx P."/>
            <person name="Pepin K.H."/>
            <person name="Johnson M."/>
            <person name="Bhonagiri V."/>
            <person name="Nash W.E."/>
            <person name="Mardis E.R."/>
            <person name="Wilson R.K."/>
        </authorList>
    </citation>
    <scope>NUCLEOTIDE SEQUENCE [LARGE SCALE GENOMIC DNA]</scope>
    <source>
        <strain evidence="1 2">DSM 3353</strain>
    </source>
</reference>
<dbReference type="AlphaFoldDB" id="C0ETP6"/>
<dbReference type="eggNOG" id="ENOG502ZC07">
    <property type="taxonomic scope" value="Bacteria"/>
</dbReference>
<comment type="caution">
    <text evidence="1">The sequence shown here is derived from an EMBL/GenBank/DDBJ whole genome shotgun (WGS) entry which is preliminary data.</text>
</comment>
<accession>C0ETP6</accession>
<dbReference type="EMBL" id="ACEP01000042">
    <property type="protein sequence ID" value="EEG37351.1"/>
    <property type="molecule type" value="Genomic_DNA"/>
</dbReference>
<protein>
    <submittedName>
        <fullName evidence="1">Uncharacterized protein</fullName>
    </submittedName>
</protein>
<gene>
    <name evidence="1" type="ORF">EUBHAL_00777</name>
</gene>
<sequence length="395" mass="46285">MVMLIMSKVFDKRINSWNFYVESTFGEYLKFAKKIINNNELQRKRVKTSKTIYSLLKNDLQKGCIMPPLVLALVKTDIIDIENPDQEKMLQYINEHSENVLLLDGLQRTYTLIDADTDMKKKPDEEYQKFLKNKLRLEIYVEINKFGILYRMLTLNTGQTPMSARHQLEMLYSDMLNTEFEGVKLVTDKEGKADPDENEFIFKNAIEGFNSYMNRNELPIDRQDILENIKMLENMSEEDVSKDLFKEFLETYMKLFGMLRKITDNHIVDEEELIEYGISESPFGKKVSKIFSTSQVLTGFGAAVGKMKDLDIIQSLEDVSKLVDKLEEKNKGYVWMMELLNKLDRIKVSSKKIGNAQRMFFQYFFRELLNSESDSYLDLEAAVQNGYKKYYSQVI</sequence>
<name>C0ETP6_9FIRM</name>
<evidence type="ECO:0000313" key="1">
    <source>
        <dbReference type="EMBL" id="EEG37351.1"/>
    </source>
</evidence>
<proteinExistence type="predicted"/>
<organism evidence="1 2">
    <name type="scientific">Anaerobutyricum hallii DSM 3353</name>
    <dbReference type="NCBI Taxonomy" id="411469"/>
    <lineage>
        <taxon>Bacteria</taxon>
        <taxon>Bacillati</taxon>
        <taxon>Bacillota</taxon>
        <taxon>Clostridia</taxon>
        <taxon>Lachnospirales</taxon>
        <taxon>Lachnospiraceae</taxon>
        <taxon>Anaerobutyricum</taxon>
    </lineage>
</organism>
<evidence type="ECO:0000313" key="2">
    <source>
        <dbReference type="Proteomes" id="UP000003174"/>
    </source>
</evidence>